<feature type="region of interest" description="Disordered" evidence="1">
    <location>
        <begin position="121"/>
        <end position="142"/>
    </location>
</feature>
<organism evidence="2 3">
    <name type="scientific">Trichinella patagoniensis</name>
    <dbReference type="NCBI Taxonomy" id="990121"/>
    <lineage>
        <taxon>Eukaryota</taxon>
        <taxon>Metazoa</taxon>
        <taxon>Ecdysozoa</taxon>
        <taxon>Nematoda</taxon>
        <taxon>Enoplea</taxon>
        <taxon>Dorylaimia</taxon>
        <taxon>Trichinellida</taxon>
        <taxon>Trichinellidae</taxon>
        <taxon>Trichinella</taxon>
    </lineage>
</organism>
<dbReference type="EMBL" id="JYDQ01000123">
    <property type="protein sequence ID" value="KRY14140.1"/>
    <property type="molecule type" value="Genomic_DNA"/>
</dbReference>
<name>A0A0V0ZPD3_9BILA</name>
<reference evidence="2 3" key="1">
    <citation type="submission" date="2015-01" db="EMBL/GenBank/DDBJ databases">
        <title>Evolution of Trichinella species and genotypes.</title>
        <authorList>
            <person name="Korhonen P.K."/>
            <person name="Edoardo P."/>
            <person name="Giuseppe L.R."/>
            <person name="Gasser R.B."/>
        </authorList>
    </citation>
    <scope>NUCLEOTIDE SEQUENCE [LARGE SCALE GENOMIC DNA]</scope>
    <source>
        <strain evidence="2">ISS2496</strain>
    </source>
</reference>
<dbReference type="OrthoDB" id="10401040at2759"/>
<keyword evidence="3" id="KW-1185">Reference proteome</keyword>
<accession>A0A0V0ZPD3</accession>
<comment type="caution">
    <text evidence="2">The sequence shown here is derived from an EMBL/GenBank/DDBJ whole genome shotgun (WGS) entry which is preliminary data.</text>
</comment>
<evidence type="ECO:0000256" key="1">
    <source>
        <dbReference type="SAM" id="MobiDB-lite"/>
    </source>
</evidence>
<sequence length="142" mass="16301">MQKVNDGKCYAELQLIMQPWPGEPICHLHHLIVQIKSAVETTYRSIMVELVNNILPKNGNSQRPELHANTFACKVDKSKIEIPKKVFFSNFNVKYHHVKNNDRTKRSVLANFINKLKQRPLGKQVRKSSGKHQLTTTAKDGK</sequence>
<evidence type="ECO:0000313" key="2">
    <source>
        <dbReference type="EMBL" id="KRY14140.1"/>
    </source>
</evidence>
<proteinExistence type="predicted"/>
<feature type="compositionally biased region" description="Basic residues" evidence="1">
    <location>
        <begin position="121"/>
        <end position="130"/>
    </location>
</feature>
<dbReference type="AlphaFoldDB" id="A0A0V0ZPD3"/>
<gene>
    <name evidence="2" type="ORF">T12_1455</name>
</gene>
<feature type="compositionally biased region" description="Polar residues" evidence="1">
    <location>
        <begin position="131"/>
        <end position="142"/>
    </location>
</feature>
<protein>
    <submittedName>
        <fullName evidence="2">Uncharacterized protein</fullName>
    </submittedName>
</protein>
<evidence type="ECO:0000313" key="3">
    <source>
        <dbReference type="Proteomes" id="UP000054783"/>
    </source>
</evidence>
<dbReference type="Proteomes" id="UP000054783">
    <property type="component" value="Unassembled WGS sequence"/>
</dbReference>